<evidence type="ECO:0000256" key="5">
    <source>
        <dbReference type="ARBA" id="ARBA00023295"/>
    </source>
</evidence>
<dbReference type="InterPro" id="IPR004866">
    <property type="entry name" value="CHB/HEX_N_dom"/>
</dbReference>
<feature type="active site" description="Proton donor" evidence="8">
    <location>
        <position position="559"/>
    </location>
</feature>
<dbReference type="PRINTS" id="PR00738">
    <property type="entry name" value="GLHYDRLASE20"/>
</dbReference>
<keyword evidence="10" id="KW-0732">Signal</keyword>
<feature type="region of interest" description="Disordered" evidence="9">
    <location>
        <begin position="858"/>
        <end position="900"/>
    </location>
</feature>
<evidence type="ECO:0000313" key="13">
    <source>
        <dbReference type="Proteomes" id="UP000199206"/>
    </source>
</evidence>
<dbReference type="SUPFAM" id="SSF51445">
    <property type="entry name" value="(Trans)glycosidases"/>
    <property type="match status" value="1"/>
</dbReference>
<comment type="similarity">
    <text evidence="2">Belongs to the glycosyl hydrolase 20 family.</text>
</comment>
<feature type="domain" description="Chitobiase/beta-hexosaminidases N-terminal" evidence="11">
    <location>
        <begin position="57"/>
        <end position="222"/>
    </location>
</feature>
<dbReference type="InterPro" id="IPR014756">
    <property type="entry name" value="Ig_E-set"/>
</dbReference>
<dbReference type="GO" id="GO:0005975">
    <property type="term" value="P:carbohydrate metabolic process"/>
    <property type="evidence" value="ECO:0007669"/>
    <property type="project" value="InterPro"/>
</dbReference>
<dbReference type="STRING" id="1166340.SAMN05192583_1881"/>
<dbReference type="GO" id="GO:0016020">
    <property type="term" value="C:membrane"/>
    <property type="evidence" value="ECO:0007669"/>
    <property type="project" value="TreeGrafter"/>
</dbReference>
<dbReference type="SMART" id="SM01081">
    <property type="entry name" value="CHB_HEX"/>
    <property type="match status" value="1"/>
</dbReference>
<name>A0A1H8DE68_9SPHN</name>
<dbReference type="SUPFAM" id="SSF81296">
    <property type="entry name" value="E set domains"/>
    <property type="match status" value="1"/>
</dbReference>
<evidence type="ECO:0000256" key="3">
    <source>
        <dbReference type="ARBA" id="ARBA00012663"/>
    </source>
</evidence>
<dbReference type="GO" id="GO:0004563">
    <property type="term" value="F:beta-N-acetylhexosaminidase activity"/>
    <property type="evidence" value="ECO:0007669"/>
    <property type="project" value="UniProtKB-EC"/>
</dbReference>
<dbReference type="InterPro" id="IPR012291">
    <property type="entry name" value="CBM2_carb-bd_dom_sf"/>
</dbReference>
<dbReference type="Proteomes" id="UP000199206">
    <property type="component" value="Unassembled WGS sequence"/>
</dbReference>
<feature type="chain" id="PRO_5011588123" description="beta-N-acetylhexosaminidase" evidence="10">
    <location>
        <begin position="19"/>
        <end position="900"/>
    </location>
</feature>
<dbReference type="CDD" id="cd02847">
    <property type="entry name" value="E_set_Chitobiase_C"/>
    <property type="match status" value="1"/>
</dbReference>
<dbReference type="InterPro" id="IPR013783">
    <property type="entry name" value="Ig-like_fold"/>
</dbReference>
<protein>
    <recommendedName>
        <fullName evidence="3">beta-N-acetylhexosaminidase</fullName>
        <ecNumber evidence="3">3.2.1.52</ecNumber>
    </recommendedName>
    <alternativeName>
        <fullName evidence="6">Beta-N-acetylhexosaminidase</fullName>
    </alternativeName>
    <alternativeName>
        <fullName evidence="7">N-acetyl-beta-glucosaminidase</fullName>
    </alternativeName>
</protein>
<dbReference type="InterPro" id="IPR025705">
    <property type="entry name" value="Beta_hexosaminidase_sua/sub"/>
</dbReference>
<dbReference type="GO" id="GO:0030247">
    <property type="term" value="F:polysaccharide binding"/>
    <property type="evidence" value="ECO:0007669"/>
    <property type="project" value="InterPro"/>
</dbReference>
<dbReference type="Pfam" id="PF00728">
    <property type="entry name" value="Glyco_hydro_20"/>
    <property type="match status" value="1"/>
</dbReference>
<feature type="signal peptide" evidence="10">
    <location>
        <begin position="1"/>
        <end position="18"/>
    </location>
</feature>
<dbReference type="InterPro" id="IPR015882">
    <property type="entry name" value="HEX_bac_N"/>
</dbReference>
<comment type="catalytic activity">
    <reaction evidence="1">
        <text>Hydrolysis of terminal non-reducing N-acetyl-D-hexosamine residues in N-acetyl-beta-D-hexosaminides.</text>
        <dbReference type="EC" id="3.2.1.52"/>
    </reaction>
</comment>
<evidence type="ECO:0000256" key="2">
    <source>
        <dbReference type="ARBA" id="ARBA00006285"/>
    </source>
</evidence>
<dbReference type="Gene3D" id="2.60.40.10">
    <property type="entry name" value="Immunoglobulins"/>
    <property type="match status" value="1"/>
</dbReference>
<dbReference type="PANTHER" id="PTHR22600:SF57">
    <property type="entry name" value="BETA-N-ACETYLHEXOSAMINIDASE"/>
    <property type="match status" value="1"/>
</dbReference>
<dbReference type="SUPFAM" id="SSF49384">
    <property type="entry name" value="Carbohydrate-binding domain"/>
    <property type="match status" value="1"/>
</dbReference>
<dbReference type="Pfam" id="PF03173">
    <property type="entry name" value="CHB_HEX"/>
    <property type="match status" value="1"/>
</dbReference>
<keyword evidence="13" id="KW-1185">Reference proteome</keyword>
<dbReference type="Gene3D" id="3.20.20.80">
    <property type="entry name" value="Glycosidases"/>
    <property type="match status" value="1"/>
</dbReference>
<dbReference type="InterPro" id="IPR008965">
    <property type="entry name" value="CBM2/CBM3_carb-bd_dom_sf"/>
</dbReference>
<evidence type="ECO:0000256" key="9">
    <source>
        <dbReference type="SAM" id="MobiDB-lite"/>
    </source>
</evidence>
<evidence type="ECO:0000313" key="12">
    <source>
        <dbReference type="EMBL" id="SEN05114.1"/>
    </source>
</evidence>
<gene>
    <name evidence="12" type="ORF">SAMN05192583_1881</name>
</gene>
<dbReference type="Pfam" id="PF03174">
    <property type="entry name" value="CHB_HEX_C"/>
    <property type="match status" value="1"/>
</dbReference>
<evidence type="ECO:0000256" key="8">
    <source>
        <dbReference type="PIRSR" id="PIRSR625705-1"/>
    </source>
</evidence>
<evidence type="ECO:0000256" key="6">
    <source>
        <dbReference type="ARBA" id="ARBA00030512"/>
    </source>
</evidence>
<dbReference type="Gene3D" id="2.60.40.290">
    <property type="match status" value="1"/>
</dbReference>
<dbReference type="Gene3D" id="3.30.379.10">
    <property type="entry name" value="Chitobiase/beta-hexosaminidase domain 2-like"/>
    <property type="match status" value="1"/>
</dbReference>
<dbReference type="InterPro" id="IPR029018">
    <property type="entry name" value="Hex-like_dom2"/>
</dbReference>
<dbReference type="EMBL" id="FOCF01000004">
    <property type="protein sequence ID" value="SEN05114.1"/>
    <property type="molecule type" value="Genomic_DNA"/>
</dbReference>
<dbReference type="InterPro" id="IPR004867">
    <property type="entry name" value="CHB_C_dom"/>
</dbReference>
<evidence type="ECO:0000256" key="10">
    <source>
        <dbReference type="SAM" id="SignalP"/>
    </source>
</evidence>
<dbReference type="SUPFAM" id="SSF55545">
    <property type="entry name" value="beta-N-acetylhexosaminidase-like domain"/>
    <property type="match status" value="1"/>
</dbReference>
<keyword evidence="4" id="KW-0378">Hydrolase</keyword>
<dbReference type="GO" id="GO:0030203">
    <property type="term" value="P:glycosaminoglycan metabolic process"/>
    <property type="evidence" value="ECO:0007669"/>
    <property type="project" value="TreeGrafter"/>
</dbReference>
<dbReference type="Pfam" id="PF02838">
    <property type="entry name" value="Glyco_hydro_20b"/>
    <property type="match status" value="1"/>
</dbReference>
<dbReference type="AlphaFoldDB" id="A0A1H8DE68"/>
<reference evidence="13" key="1">
    <citation type="submission" date="2016-10" db="EMBL/GenBank/DDBJ databases">
        <authorList>
            <person name="Varghese N."/>
            <person name="Submissions S."/>
        </authorList>
    </citation>
    <scope>NUCLEOTIDE SEQUENCE [LARGE SCALE GENOMIC DNA]</scope>
    <source>
        <strain evidence="13">S6-262</strain>
    </source>
</reference>
<proteinExistence type="inferred from homology"/>
<evidence type="ECO:0000256" key="7">
    <source>
        <dbReference type="ARBA" id="ARBA00033000"/>
    </source>
</evidence>
<sequence>MSSSTALAALLTAAPLMAESSAQLSPPPVPMRTTAPPPAYATTFSALTQSELDELAEGLGFRLTIASNHPNDCPSPKVGCFDVDLAITTPTQLPRRLETAGLEIRFGFVNAIVGSHSDTFDVRLINGDLNALTLKPGRVLAPGTTYTIHLVGAGRWFSAYHAMPNAHVVAPGLEGHVIAATRARIDPATGLETLPFVTPMTDEAALATQAADDMTRWLTPERAFARYSARGAATAPDVAVLPKPQSATRPAGGPLDLTRGVDVRVSGVARGDVAPAIDALRAIGIGTGPVPLRIVVGRSSGLGAEAYRLSIGSDGIAIRAGGAAGASYALRSLVQQAAFEQGHPRPLIIQDAPRFPFRGLHLDLGRNFHSRDEILKLVEQMAVLKLNTLHLHLADDEGWRLAIPALPELTQVGAYRCFDEGEGTCLSPQLGADPDRAAPTNGFLSEADYVAILHAARDRQIQVIPSFDMPGHSRAAIRSMEARYSQLKAAGRRAEAERFRLVEPGDATRYRSIQNYDDNTLNVCIDSTYRFIDTVIDAITALHKAAGVPLKTYHIGADETAGAWVASPACTARMARTGEKPADLGAAFIERVAGDLAKRGITVAGWSDGLGHTTAERMPAKVQSNIWGSLFSGGVAEAHDQLNRGWDVVLSMPDVTYLDMPNAPDPLERGYDWGTRETDSFKAFAFMPENLPANAALMTDVKSRPGTIADPNPIAQGRRVVGLQAQVWSETIRSDAQVDYMLFPRVLALAERAWHRAEWEPAYVAGAAYSYGDPRVSAAALGDDWRDFAGRAGVALASLDRAGIAYRPAPPGARIAQGRLEAVSELPGETIEYRTAGGQWQAYRTLVAVTGSVEVRTRSPDGRRVGRTVAVTPETGASPVSNANPAPVDATGDTVNRAQP</sequence>
<dbReference type="InterPro" id="IPR017853">
    <property type="entry name" value="GH"/>
</dbReference>
<evidence type="ECO:0000256" key="4">
    <source>
        <dbReference type="ARBA" id="ARBA00022801"/>
    </source>
</evidence>
<dbReference type="PANTHER" id="PTHR22600">
    <property type="entry name" value="BETA-HEXOSAMINIDASE"/>
    <property type="match status" value="1"/>
</dbReference>
<dbReference type="InterPro" id="IPR015883">
    <property type="entry name" value="Glyco_hydro_20_cat"/>
</dbReference>
<dbReference type="EC" id="3.2.1.52" evidence="3"/>
<evidence type="ECO:0000256" key="1">
    <source>
        <dbReference type="ARBA" id="ARBA00001231"/>
    </source>
</evidence>
<keyword evidence="5" id="KW-0326">Glycosidase</keyword>
<evidence type="ECO:0000259" key="11">
    <source>
        <dbReference type="SMART" id="SM01081"/>
    </source>
</evidence>
<organism evidence="12 13">
    <name type="scientific">Sphingomonas gellani</name>
    <dbReference type="NCBI Taxonomy" id="1166340"/>
    <lineage>
        <taxon>Bacteria</taxon>
        <taxon>Pseudomonadati</taxon>
        <taxon>Pseudomonadota</taxon>
        <taxon>Alphaproteobacteria</taxon>
        <taxon>Sphingomonadales</taxon>
        <taxon>Sphingomonadaceae</taxon>
        <taxon>Sphingomonas</taxon>
    </lineage>
</organism>
<accession>A0A1H8DE68</accession>